<dbReference type="Proteomes" id="UP000008068">
    <property type="component" value="Unassembled WGS sequence"/>
</dbReference>
<feature type="chain" id="PRO_5003406975" evidence="1">
    <location>
        <begin position="23"/>
        <end position="115"/>
    </location>
</feature>
<proteinExistence type="predicted"/>
<gene>
    <name evidence="2" type="ORF">CAEBREN_15105</name>
</gene>
<reference evidence="3" key="1">
    <citation type="submission" date="2011-07" db="EMBL/GenBank/DDBJ databases">
        <authorList>
            <consortium name="Caenorhabditis brenneri Sequencing and Analysis Consortium"/>
            <person name="Wilson R.K."/>
        </authorList>
    </citation>
    <scope>NUCLEOTIDE SEQUENCE [LARGE SCALE GENOMIC DNA]</scope>
    <source>
        <strain evidence="3">PB2801</strain>
    </source>
</reference>
<dbReference type="OrthoDB" id="5865775at2759"/>
<evidence type="ECO:0000313" key="3">
    <source>
        <dbReference type="Proteomes" id="UP000008068"/>
    </source>
</evidence>
<feature type="signal peptide" evidence="1">
    <location>
        <begin position="1"/>
        <end position="22"/>
    </location>
</feature>
<dbReference type="OMA" id="ATISMMF"/>
<name>G0PHD1_CAEBE</name>
<keyword evidence="1" id="KW-0732">Signal</keyword>
<dbReference type="InParanoid" id="G0PHD1"/>
<dbReference type="eggNOG" id="ENOG502TIIY">
    <property type="taxonomic scope" value="Eukaryota"/>
</dbReference>
<evidence type="ECO:0000256" key="1">
    <source>
        <dbReference type="SAM" id="SignalP"/>
    </source>
</evidence>
<dbReference type="HOGENOM" id="CLU_167067_0_0_1"/>
<protein>
    <submittedName>
        <fullName evidence="2">Uncharacterized protein</fullName>
    </submittedName>
</protein>
<evidence type="ECO:0000313" key="2">
    <source>
        <dbReference type="EMBL" id="EGT56225.1"/>
    </source>
</evidence>
<dbReference type="EMBL" id="GL380473">
    <property type="protein sequence ID" value="EGT56225.1"/>
    <property type="molecule type" value="Genomic_DNA"/>
</dbReference>
<dbReference type="FunCoup" id="G0PHD1">
    <property type="interactions" value="939"/>
</dbReference>
<accession>G0PHD1</accession>
<organism evidence="3">
    <name type="scientific">Caenorhabditis brenneri</name>
    <name type="common">Nematode worm</name>
    <dbReference type="NCBI Taxonomy" id="135651"/>
    <lineage>
        <taxon>Eukaryota</taxon>
        <taxon>Metazoa</taxon>
        <taxon>Ecdysozoa</taxon>
        <taxon>Nematoda</taxon>
        <taxon>Chromadorea</taxon>
        <taxon>Rhabditida</taxon>
        <taxon>Rhabditina</taxon>
        <taxon>Rhabditomorpha</taxon>
        <taxon>Rhabditoidea</taxon>
        <taxon>Rhabditidae</taxon>
        <taxon>Peloderinae</taxon>
        <taxon>Caenorhabditis</taxon>
    </lineage>
</organism>
<dbReference type="AlphaFoldDB" id="G0PHD1"/>
<keyword evidence="3" id="KW-1185">Reference proteome</keyword>
<sequence length="115" mass="11029">MKFGTSFVLFATISMMFAFAYAEDEAPAVVATTAATAEAAVTGAVGGGADATPAASGEVTGKSGGAAVEVSTAAPPVISSVAPTGHPSVETTTKGSTSFATQLFAVGALLLAATL</sequence>